<keyword evidence="7 8" id="KW-0407">Ion channel</keyword>
<organism evidence="13">
    <name type="scientific">Clastoptera arizonana</name>
    <name type="common">Arizona spittle bug</name>
    <dbReference type="NCBI Taxonomy" id="38151"/>
    <lineage>
        <taxon>Eukaryota</taxon>
        <taxon>Metazoa</taxon>
        <taxon>Ecdysozoa</taxon>
        <taxon>Arthropoda</taxon>
        <taxon>Hexapoda</taxon>
        <taxon>Insecta</taxon>
        <taxon>Pterygota</taxon>
        <taxon>Neoptera</taxon>
        <taxon>Paraneoptera</taxon>
        <taxon>Hemiptera</taxon>
        <taxon>Auchenorrhyncha</taxon>
        <taxon>Cercopoidea</taxon>
        <taxon>Clastopteridae</taxon>
        <taxon>Clastoptera</taxon>
    </lineage>
</organism>
<reference evidence="13" key="1">
    <citation type="submission" date="2015-12" db="EMBL/GenBank/DDBJ databases">
        <title>De novo transcriptome assembly of four potential Pierce s Disease insect vectors from Arizona vineyards.</title>
        <authorList>
            <person name="Tassone E.E."/>
        </authorList>
    </citation>
    <scope>NUCLEOTIDE SEQUENCE</scope>
</reference>
<evidence type="ECO:0000256" key="5">
    <source>
        <dbReference type="ARBA" id="ARBA00023065"/>
    </source>
</evidence>
<dbReference type="GO" id="GO:0005886">
    <property type="term" value="C:plasma membrane"/>
    <property type="evidence" value="ECO:0007669"/>
    <property type="project" value="TreeGrafter"/>
</dbReference>
<evidence type="ECO:0000256" key="3">
    <source>
        <dbReference type="ARBA" id="ARBA00022692"/>
    </source>
</evidence>
<dbReference type="AlphaFoldDB" id="A0A1B6DHS3"/>
<keyword evidence="3 8" id="KW-0812">Transmembrane</keyword>
<feature type="transmembrane region" description="Helical" evidence="9">
    <location>
        <begin position="275"/>
        <end position="295"/>
    </location>
</feature>
<dbReference type="SUPFAM" id="SSF81324">
    <property type="entry name" value="Voltage-gated potassium channels"/>
    <property type="match status" value="2"/>
</dbReference>
<evidence type="ECO:0000256" key="1">
    <source>
        <dbReference type="ARBA" id="ARBA00004141"/>
    </source>
</evidence>
<dbReference type="GO" id="GO:0015271">
    <property type="term" value="F:outward rectifier potassium channel activity"/>
    <property type="evidence" value="ECO:0007669"/>
    <property type="project" value="TreeGrafter"/>
</dbReference>
<dbReference type="PRINTS" id="PR01333">
    <property type="entry name" value="2POREKCHANEL"/>
</dbReference>
<protein>
    <recommendedName>
        <fullName evidence="10">Potassium channel domain-containing protein</fullName>
    </recommendedName>
</protein>
<evidence type="ECO:0000256" key="6">
    <source>
        <dbReference type="ARBA" id="ARBA00023136"/>
    </source>
</evidence>
<dbReference type="PANTHER" id="PTHR11003:SF325">
    <property type="entry name" value="POTASSIUM CHANNEL DOMAIN-CONTAINING PROTEIN"/>
    <property type="match status" value="1"/>
</dbReference>
<dbReference type="GO" id="GO:0030322">
    <property type="term" value="P:stabilization of membrane potential"/>
    <property type="evidence" value="ECO:0007669"/>
    <property type="project" value="TreeGrafter"/>
</dbReference>
<comment type="subcellular location">
    <subcellularLocation>
        <location evidence="1">Membrane</location>
        <topology evidence="1">Multi-pass membrane protein</topology>
    </subcellularLocation>
</comment>
<gene>
    <name evidence="11" type="ORF">g.30620</name>
    <name evidence="12" type="ORF">g.30623</name>
    <name evidence="13" type="ORF">g.30626</name>
</gene>
<evidence type="ECO:0000256" key="7">
    <source>
        <dbReference type="ARBA" id="ARBA00023303"/>
    </source>
</evidence>
<proteinExistence type="inferred from homology"/>
<feature type="domain" description="Potassium channel" evidence="10">
    <location>
        <begin position="284"/>
        <end position="358"/>
    </location>
</feature>
<sequence length="392" mass="43708">MIAPDSRDYQYQLTTGSNSEFRATDSRSPSNTSCCSSNKGFSCCGAVSTFLSSAGVCFLVLGYTLLGAVTFMTLEGQEVQRSNEELGQDKLRLKTVEKLWSITEDLNILYKDNWTRLAEQEVLRFQDCLVKKYISTPAGKHNNHVWSFPSSFLYSLTLITTIAGYGSISPRTPWGRIVTIVYALIGIPLMLVYLSTVGDTMARHFRKFYSKLSRNSTPPEKSPKQDPALSKSVIANHIHADQKIGQNERYQHDEKLCSINGGHSNHYNELYRQRVPLLITLSIVLGYISGGAFLFNKLENWTFLEGSYFCFTSLGTIGFGELIPGSAESGEELSIFVSSAYILIGMAIIAMCFNLVQDETVLLVRKLSLWMRKEDKVGEDESESIAMSVVSS</sequence>
<dbReference type="EMBL" id="GEDC01014941">
    <property type="protein sequence ID" value="JAS22357.1"/>
    <property type="molecule type" value="Transcribed_RNA"/>
</dbReference>
<feature type="domain" description="Potassium channel" evidence="10">
    <location>
        <begin position="140"/>
        <end position="201"/>
    </location>
</feature>
<dbReference type="GO" id="GO:0022841">
    <property type="term" value="F:potassium ion leak channel activity"/>
    <property type="evidence" value="ECO:0007669"/>
    <property type="project" value="TreeGrafter"/>
</dbReference>
<evidence type="ECO:0000313" key="13">
    <source>
        <dbReference type="EMBL" id="JAS25218.1"/>
    </source>
</evidence>
<evidence type="ECO:0000256" key="9">
    <source>
        <dbReference type="SAM" id="Phobius"/>
    </source>
</evidence>
<dbReference type="InterPro" id="IPR003280">
    <property type="entry name" value="2pore_dom_K_chnl"/>
</dbReference>
<feature type="transmembrane region" description="Helical" evidence="9">
    <location>
        <begin position="50"/>
        <end position="74"/>
    </location>
</feature>
<keyword evidence="6 9" id="KW-0472">Membrane</keyword>
<dbReference type="Gene3D" id="1.10.287.70">
    <property type="match status" value="1"/>
</dbReference>
<feature type="transmembrane region" description="Helical" evidence="9">
    <location>
        <begin position="151"/>
        <end position="168"/>
    </location>
</feature>
<dbReference type="InterPro" id="IPR013099">
    <property type="entry name" value="K_chnl_dom"/>
</dbReference>
<keyword evidence="2 8" id="KW-0813">Transport</keyword>
<dbReference type="PANTHER" id="PTHR11003">
    <property type="entry name" value="POTASSIUM CHANNEL, SUBFAMILY K"/>
    <property type="match status" value="1"/>
</dbReference>
<feature type="transmembrane region" description="Helical" evidence="9">
    <location>
        <begin position="333"/>
        <end position="356"/>
    </location>
</feature>
<accession>A0A1B6DHS3</accession>
<evidence type="ECO:0000256" key="2">
    <source>
        <dbReference type="ARBA" id="ARBA00022448"/>
    </source>
</evidence>
<evidence type="ECO:0000313" key="11">
    <source>
        <dbReference type="EMBL" id="JAS10586.1"/>
    </source>
</evidence>
<evidence type="ECO:0000313" key="12">
    <source>
        <dbReference type="EMBL" id="JAS22357.1"/>
    </source>
</evidence>
<comment type="similarity">
    <text evidence="8">Belongs to the two pore domain potassium channel (TC 1.A.1.8) family.</text>
</comment>
<keyword evidence="4 9" id="KW-1133">Transmembrane helix</keyword>
<evidence type="ECO:0000256" key="8">
    <source>
        <dbReference type="RuleBase" id="RU003857"/>
    </source>
</evidence>
<name>A0A1B6DHS3_9HEMI</name>
<evidence type="ECO:0000256" key="4">
    <source>
        <dbReference type="ARBA" id="ARBA00022989"/>
    </source>
</evidence>
<dbReference type="EMBL" id="GEDC01012080">
    <property type="protein sequence ID" value="JAS25218.1"/>
    <property type="molecule type" value="Transcribed_RNA"/>
</dbReference>
<feature type="transmembrane region" description="Helical" evidence="9">
    <location>
        <begin position="174"/>
        <end position="197"/>
    </location>
</feature>
<dbReference type="Pfam" id="PF07885">
    <property type="entry name" value="Ion_trans_2"/>
    <property type="match status" value="2"/>
</dbReference>
<dbReference type="EMBL" id="GEDC01026712">
    <property type="protein sequence ID" value="JAS10586.1"/>
    <property type="molecule type" value="Transcribed_RNA"/>
</dbReference>
<keyword evidence="5 8" id="KW-0406">Ion transport</keyword>
<evidence type="ECO:0000259" key="10">
    <source>
        <dbReference type="Pfam" id="PF07885"/>
    </source>
</evidence>